<evidence type="ECO:0000256" key="1">
    <source>
        <dbReference type="SAM" id="MobiDB-lite"/>
    </source>
</evidence>
<dbReference type="Proteomes" id="UP000029995">
    <property type="component" value="Unassembled WGS sequence"/>
</dbReference>
<dbReference type="AlphaFoldDB" id="A0A0A0CZG6"/>
<comment type="caution">
    <text evidence="2">The sequence shown here is derived from an EMBL/GenBank/DDBJ whole genome shotgun (WGS) entry which is preliminary data.</text>
</comment>
<protein>
    <submittedName>
        <fullName evidence="2">Uncharacterized protein</fullName>
    </submittedName>
</protein>
<dbReference type="RefSeq" id="WP_034846376.1">
    <property type="nucleotide sequence ID" value="NZ_JANX01000565.1"/>
</dbReference>
<feature type="region of interest" description="Disordered" evidence="1">
    <location>
        <begin position="192"/>
        <end position="215"/>
    </location>
</feature>
<feature type="non-terminal residue" evidence="2">
    <location>
        <position position="249"/>
    </location>
</feature>
<dbReference type="OrthoDB" id="7369063at2"/>
<sequence>MHKATSVPTPQPTAPGLDPAEAERAGRMLDRLAEMAMEQAEATHKALLAAVAAGEATQAKEFGLAFDRASRGVRRSLALQVLLARKRQEIAAKAAAEARSRAAETETRRQRVARAVSCSVAADRDLDADTCEAHIAAMWKRLVDDPEIDAGLAGQPLEAIVFQLCRDMRIRPDPAWLNPDYSGADWFGRRRRAAAAEGEPDDKPPAPWWPEDGPDAGRYWHLDQSDRIPVQGWYDIETGERLRCAPWLL</sequence>
<evidence type="ECO:0000313" key="3">
    <source>
        <dbReference type="Proteomes" id="UP000029995"/>
    </source>
</evidence>
<accession>A0A0A0CZG6</accession>
<feature type="region of interest" description="Disordered" evidence="1">
    <location>
        <begin position="1"/>
        <end position="21"/>
    </location>
</feature>
<gene>
    <name evidence="2" type="ORF">P409_28480</name>
</gene>
<organism evidence="2 3">
    <name type="scientific">Inquilinus limosus MP06</name>
    <dbReference type="NCBI Taxonomy" id="1398085"/>
    <lineage>
        <taxon>Bacteria</taxon>
        <taxon>Pseudomonadati</taxon>
        <taxon>Pseudomonadota</taxon>
        <taxon>Alphaproteobacteria</taxon>
        <taxon>Rhodospirillales</taxon>
        <taxon>Rhodospirillaceae</taxon>
        <taxon>Inquilinus</taxon>
    </lineage>
</organism>
<dbReference type="EMBL" id="JANX01000565">
    <property type="protein sequence ID" value="KGM31220.1"/>
    <property type="molecule type" value="Genomic_DNA"/>
</dbReference>
<reference evidence="2 3" key="1">
    <citation type="submission" date="2014-01" db="EMBL/GenBank/DDBJ databases">
        <title>Genome sequence determination for a cystic fibrosis isolate, Inquilinus limosus.</title>
        <authorList>
            <person name="Pino M."/>
            <person name="Di Conza J."/>
            <person name="Gutkind G."/>
        </authorList>
    </citation>
    <scope>NUCLEOTIDE SEQUENCE [LARGE SCALE GENOMIC DNA]</scope>
    <source>
        <strain evidence="2 3">MP06</strain>
    </source>
</reference>
<evidence type="ECO:0000313" key="2">
    <source>
        <dbReference type="EMBL" id="KGM31220.1"/>
    </source>
</evidence>
<name>A0A0A0CZG6_9PROT</name>
<proteinExistence type="predicted"/>